<keyword evidence="8 19" id="KW-0472">Membrane</keyword>
<dbReference type="FunFam" id="3.40.190.10:FF:000638">
    <property type="entry name" value="Uncharacterized protein"/>
    <property type="match status" value="1"/>
</dbReference>
<evidence type="ECO:0000256" key="11">
    <source>
        <dbReference type="ARBA" id="ARBA00023257"/>
    </source>
</evidence>
<evidence type="ECO:0000256" key="6">
    <source>
        <dbReference type="ARBA" id="ARBA00023018"/>
    </source>
</evidence>
<dbReference type="Gene3D" id="3.40.190.10">
    <property type="entry name" value="Periplasmic binding protein-like II"/>
    <property type="match status" value="2"/>
</dbReference>
<evidence type="ECO:0000256" key="14">
    <source>
        <dbReference type="ARBA" id="ARBA00034100"/>
    </source>
</evidence>
<dbReference type="SMART" id="SM00918">
    <property type="entry name" value="Lig_chan-Glu_bd"/>
    <property type="match status" value="1"/>
</dbReference>
<dbReference type="EMBL" id="OV696704">
    <property type="protein sequence ID" value="CAH1252117.1"/>
    <property type="molecule type" value="Genomic_DNA"/>
</dbReference>
<dbReference type="PRINTS" id="PR00177">
    <property type="entry name" value="NMDARECEPTOR"/>
</dbReference>
<feature type="site" description="Interaction with the cone snail toxin Con-ikot-ikot" evidence="16">
    <location>
        <position position="353"/>
    </location>
</feature>
<feature type="disulfide bond" evidence="17">
    <location>
        <begin position="413"/>
        <end position="467"/>
    </location>
</feature>
<protein>
    <submittedName>
        <fullName evidence="23">GRIA2 protein</fullName>
    </submittedName>
</protein>
<evidence type="ECO:0000256" key="7">
    <source>
        <dbReference type="ARBA" id="ARBA00023065"/>
    </source>
</evidence>
<keyword evidence="6" id="KW-0770">Synapse</keyword>
<evidence type="ECO:0000256" key="20">
    <source>
        <dbReference type="SAM" id="SignalP"/>
    </source>
</evidence>
<keyword evidence="12" id="KW-1071">Ligand-gated ion channel</keyword>
<evidence type="ECO:0000256" key="17">
    <source>
        <dbReference type="PIRSR" id="PIRSR601508-3"/>
    </source>
</evidence>
<dbReference type="AlphaFoldDB" id="A0A8J9ZCN0"/>
<dbReference type="InterPro" id="IPR015683">
    <property type="entry name" value="Ionotropic_Glu_rcpt"/>
</dbReference>
<evidence type="ECO:0000256" key="16">
    <source>
        <dbReference type="PIRSR" id="PIRSR601508-2"/>
    </source>
</evidence>
<dbReference type="GO" id="GO:0038023">
    <property type="term" value="F:signaling receptor activity"/>
    <property type="evidence" value="ECO:0007669"/>
    <property type="project" value="InterPro"/>
</dbReference>
<dbReference type="FunFam" id="3.40.190.10:FF:000024">
    <property type="entry name" value="Glutamate receptor, ionotropic, delta 1"/>
    <property type="match status" value="1"/>
</dbReference>
<evidence type="ECO:0000256" key="5">
    <source>
        <dbReference type="ARBA" id="ARBA00022989"/>
    </source>
</evidence>
<keyword evidence="4 19" id="KW-0812">Transmembrane</keyword>
<name>A0A8J9ZCN0_BRALA</name>
<keyword evidence="24" id="KW-1185">Reference proteome</keyword>
<dbReference type="GO" id="GO:0015276">
    <property type="term" value="F:ligand-gated monoatomic ion channel activity"/>
    <property type="evidence" value="ECO:0007669"/>
    <property type="project" value="InterPro"/>
</dbReference>
<dbReference type="Proteomes" id="UP000838412">
    <property type="component" value="Chromosome 19"/>
</dbReference>
<evidence type="ECO:0000256" key="2">
    <source>
        <dbReference type="ARBA" id="ARBA00022448"/>
    </source>
</evidence>
<gene>
    <name evidence="23" type="primary">GRIA2</name>
    <name evidence="23" type="ORF">BLAG_LOCUS12285</name>
</gene>
<feature type="binding site" evidence="15">
    <location>
        <position position="187"/>
    </location>
    <ligand>
        <name>L-glutamate</name>
        <dbReference type="ChEBI" id="CHEBI:29985"/>
    </ligand>
</feature>
<evidence type="ECO:0000256" key="3">
    <source>
        <dbReference type="ARBA" id="ARBA00022475"/>
    </source>
</evidence>
<evidence type="ECO:0000256" key="19">
    <source>
        <dbReference type="SAM" id="Phobius"/>
    </source>
</evidence>
<keyword evidence="17" id="KW-1015">Disulfide bond</keyword>
<dbReference type="SUPFAM" id="SSF53850">
    <property type="entry name" value="Periplasmic binding protein-like II"/>
    <property type="match status" value="1"/>
</dbReference>
<keyword evidence="9" id="KW-0675">Receptor</keyword>
<feature type="signal peptide" evidence="20">
    <location>
        <begin position="1"/>
        <end position="19"/>
    </location>
</feature>
<dbReference type="SMART" id="SM00079">
    <property type="entry name" value="PBPe"/>
    <property type="match status" value="1"/>
</dbReference>
<feature type="domain" description="Ionotropic glutamate receptor C-terminal" evidence="21">
    <location>
        <begin position="99"/>
        <end position="464"/>
    </location>
</feature>
<evidence type="ECO:0000256" key="8">
    <source>
        <dbReference type="ARBA" id="ARBA00023136"/>
    </source>
</evidence>
<accession>A0A8J9ZCN0</accession>
<keyword evidence="13" id="KW-0407">Ion channel</keyword>
<feature type="compositionally biased region" description="Polar residues" evidence="18">
    <location>
        <begin position="68"/>
        <end position="82"/>
    </location>
</feature>
<dbReference type="InterPro" id="IPR019594">
    <property type="entry name" value="Glu/Gly-bd"/>
</dbReference>
<keyword evidence="2" id="KW-0813">Transport</keyword>
<feature type="transmembrane region" description="Helical" evidence="19">
    <location>
        <begin position="487"/>
        <end position="510"/>
    </location>
</feature>
<feature type="transmembrane region" description="Helical" evidence="19">
    <location>
        <begin position="298"/>
        <end position="320"/>
    </location>
</feature>
<dbReference type="GO" id="GO:0045211">
    <property type="term" value="C:postsynaptic membrane"/>
    <property type="evidence" value="ECO:0007669"/>
    <property type="project" value="UniProtKB-SubCell"/>
</dbReference>
<keyword evidence="10" id="KW-0325">Glycoprotein</keyword>
<keyword evidence="11" id="KW-0628">Postsynaptic cell membrane</keyword>
<feature type="site" description="Interaction with the cone snail toxin Con-ikot-ikot" evidence="16">
    <location>
        <position position="447"/>
    </location>
</feature>
<dbReference type="FunFam" id="1.10.287.70:FF:000143">
    <property type="entry name" value="Probable glutamate receptor"/>
    <property type="match status" value="1"/>
</dbReference>
<dbReference type="Gene3D" id="1.10.287.70">
    <property type="match status" value="1"/>
</dbReference>
<feature type="region of interest" description="Disordered" evidence="18">
    <location>
        <begin position="518"/>
        <end position="540"/>
    </location>
</feature>
<feature type="region of interest" description="Disordered" evidence="18">
    <location>
        <begin position="46"/>
        <end position="86"/>
    </location>
</feature>
<dbReference type="PANTHER" id="PTHR18966">
    <property type="entry name" value="IONOTROPIC GLUTAMATE RECEPTOR"/>
    <property type="match status" value="1"/>
</dbReference>
<evidence type="ECO:0000256" key="1">
    <source>
        <dbReference type="ARBA" id="ARBA00004651"/>
    </source>
</evidence>
<dbReference type="Pfam" id="PF00060">
    <property type="entry name" value="Lig_chan"/>
    <property type="match status" value="1"/>
</dbReference>
<feature type="binding site" evidence="15">
    <location>
        <position position="399"/>
    </location>
    <ligand>
        <name>L-glutamate</name>
        <dbReference type="ChEBI" id="CHEBI:29985"/>
    </ligand>
</feature>
<proteinExistence type="predicted"/>
<comment type="subcellular location">
    <subcellularLocation>
        <location evidence="1">Cell membrane</location>
        <topology evidence="1">Multi-pass membrane protein</topology>
    </subcellularLocation>
    <subcellularLocation>
        <location evidence="14">Postsynaptic cell membrane</location>
    </subcellularLocation>
</comment>
<feature type="domain" description="Ionotropic glutamate receptor L-glutamate and glycine-binding" evidence="22">
    <location>
        <begin position="109"/>
        <end position="171"/>
    </location>
</feature>
<evidence type="ECO:0000256" key="13">
    <source>
        <dbReference type="ARBA" id="ARBA00023303"/>
    </source>
</evidence>
<feature type="chain" id="PRO_5035478393" evidence="20">
    <location>
        <begin position="20"/>
        <end position="540"/>
    </location>
</feature>
<dbReference type="InterPro" id="IPR001508">
    <property type="entry name" value="Iono_Glu_rcpt_met"/>
</dbReference>
<feature type="site" description="Crucial to convey clamshell closure to channel opening" evidence="16">
    <location>
        <position position="327"/>
    </location>
</feature>
<dbReference type="InterPro" id="IPR001320">
    <property type="entry name" value="Iontro_rcpt_C"/>
</dbReference>
<reference evidence="23" key="1">
    <citation type="submission" date="2022-01" db="EMBL/GenBank/DDBJ databases">
        <authorList>
            <person name="Braso-Vives M."/>
        </authorList>
    </citation>
    <scope>NUCLEOTIDE SEQUENCE</scope>
</reference>
<feature type="transmembrane region" description="Helical" evidence="19">
    <location>
        <begin position="227"/>
        <end position="244"/>
    </location>
</feature>
<evidence type="ECO:0000256" key="18">
    <source>
        <dbReference type="SAM" id="MobiDB-lite"/>
    </source>
</evidence>
<keyword evidence="20" id="KW-0732">Signal</keyword>
<dbReference type="OrthoDB" id="5984008at2759"/>
<keyword evidence="7" id="KW-0406">Ion transport</keyword>
<evidence type="ECO:0000256" key="9">
    <source>
        <dbReference type="ARBA" id="ARBA00023170"/>
    </source>
</evidence>
<keyword evidence="5 19" id="KW-1133">Transmembrane helix</keyword>
<evidence type="ECO:0000313" key="24">
    <source>
        <dbReference type="Proteomes" id="UP000838412"/>
    </source>
</evidence>
<feature type="binding site" evidence="15">
    <location>
        <position position="182"/>
    </location>
    <ligand>
        <name>L-glutamate</name>
        <dbReference type="ChEBI" id="CHEBI:29985"/>
    </ligand>
</feature>
<evidence type="ECO:0000259" key="22">
    <source>
        <dbReference type="SMART" id="SM00918"/>
    </source>
</evidence>
<evidence type="ECO:0000256" key="12">
    <source>
        <dbReference type="ARBA" id="ARBA00023286"/>
    </source>
</evidence>
<feature type="compositionally biased region" description="Low complexity" evidence="18">
    <location>
        <begin position="48"/>
        <end position="59"/>
    </location>
</feature>
<organism evidence="23 24">
    <name type="scientific">Branchiostoma lanceolatum</name>
    <name type="common">Common lancelet</name>
    <name type="synonym">Amphioxus lanceolatum</name>
    <dbReference type="NCBI Taxonomy" id="7740"/>
    <lineage>
        <taxon>Eukaryota</taxon>
        <taxon>Metazoa</taxon>
        <taxon>Chordata</taxon>
        <taxon>Cephalochordata</taxon>
        <taxon>Leptocardii</taxon>
        <taxon>Amphioxiformes</taxon>
        <taxon>Branchiostomatidae</taxon>
        <taxon>Branchiostoma</taxon>
    </lineage>
</organism>
<evidence type="ECO:0000256" key="4">
    <source>
        <dbReference type="ARBA" id="ARBA00022692"/>
    </source>
</evidence>
<evidence type="ECO:0000313" key="23">
    <source>
        <dbReference type="EMBL" id="CAH1252117.1"/>
    </source>
</evidence>
<dbReference type="Pfam" id="PF10613">
    <property type="entry name" value="Lig_chan-Glu_bd"/>
    <property type="match status" value="1"/>
</dbReference>
<evidence type="ECO:0000259" key="21">
    <source>
        <dbReference type="SMART" id="SM00079"/>
    </source>
</evidence>
<evidence type="ECO:0000256" key="10">
    <source>
        <dbReference type="ARBA" id="ARBA00023180"/>
    </source>
</evidence>
<feature type="binding site" evidence="15">
    <location>
        <position position="180"/>
    </location>
    <ligand>
        <name>L-glutamate</name>
        <dbReference type="ChEBI" id="CHEBI:29985"/>
    </ligand>
</feature>
<evidence type="ECO:0000256" key="15">
    <source>
        <dbReference type="PIRSR" id="PIRSR601508-1"/>
    </source>
</evidence>
<keyword evidence="3" id="KW-1003">Cell membrane</keyword>
<sequence length="540" mass="60436">MLKTVLVVSLLFGPSFVFAGNPPPPGETGNSDHQWLQVIARRANRTKSSTWPLSPSSSSGQVTRHDVQSSNALQSPNGQGSHDQPFFRKGRKYKMRGIFLRGVTLEEEPFVMKRENKDGTYKYSGFCIDILNELAKNLGFTYELYEVPDHKFGAPEGNGSHWNGMVGEVMYNRADIAIGPLTISAIRERVVDFTHPFMDHGVGMVSKKPEPKGSGIFGFLLPFDSSVWFSILGALIGVALLLFITSKVRHKMRAGDVNYDNDEKFDLKNSLWLTYWSIVRKGGEPAPRSLPSRILTGAWWLFTLIVISTYTANLTAFLTVKRLVAPINSVEDLVSSSVPYGCVKDAFLYSFFRAQANLNGSSTVWGRMWHAMLAYDEFPHSPFNGIEVVKKGQFVFIQETPFLEYVIKKDPACELMMLGKPFLYKGYGFPVRRGDNYLKDISVEILKMQESGLIDQIKTKWWNKDGCPLDGETANVNEVTALGIETFLGVFYVLLGASALALLVTIAQIIHKKLTKKKRPRMIKPSSPPPGKKCCCSNWQ</sequence>